<sequence length="128" mass="13567">MVRHSQFLAAPKAGASRWCTDGSVQSWQQLVAAGGWAAHGEVAAIMLLEILGHLLKLVEVVGDEGPKSVRGDWGLSASTIVSSASKVHKCNTASPSENLLSERLQIHPVSTSTTGKGNSYQSIPPFQF</sequence>
<name>A0A0G4GR31_9ALVE</name>
<dbReference type="PhylomeDB" id="A0A0G4GR31"/>
<gene>
    <name evidence="1" type="ORF">Cvel_22999</name>
</gene>
<protein>
    <submittedName>
        <fullName evidence="1">Uncharacterized protein</fullName>
    </submittedName>
</protein>
<dbReference type="EMBL" id="CDMZ01001460">
    <property type="protein sequence ID" value="CEM32960.1"/>
    <property type="molecule type" value="Genomic_DNA"/>
</dbReference>
<dbReference type="VEuPathDB" id="CryptoDB:Cvel_22999"/>
<reference evidence="1" key="1">
    <citation type="submission" date="2014-11" db="EMBL/GenBank/DDBJ databases">
        <authorList>
            <person name="Otto D Thomas"/>
            <person name="Naeem Raeece"/>
        </authorList>
    </citation>
    <scope>NUCLEOTIDE SEQUENCE</scope>
</reference>
<proteinExistence type="predicted"/>
<evidence type="ECO:0000313" key="1">
    <source>
        <dbReference type="EMBL" id="CEM32960.1"/>
    </source>
</evidence>
<dbReference type="AlphaFoldDB" id="A0A0G4GR31"/>
<accession>A0A0G4GR31</accession>
<organism evidence="1">
    <name type="scientific">Chromera velia CCMP2878</name>
    <dbReference type="NCBI Taxonomy" id="1169474"/>
    <lineage>
        <taxon>Eukaryota</taxon>
        <taxon>Sar</taxon>
        <taxon>Alveolata</taxon>
        <taxon>Colpodellida</taxon>
        <taxon>Chromeraceae</taxon>
        <taxon>Chromera</taxon>
    </lineage>
</organism>